<evidence type="ECO:0000313" key="2">
    <source>
        <dbReference type="Proteomes" id="UP000463388"/>
    </source>
</evidence>
<accession>A0A6N8JKB2</accession>
<dbReference type="Proteomes" id="UP000463388">
    <property type="component" value="Unassembled WGS sequence"/>
</dbReference>
<dbReference type="Pfam" id="PF22752">
    <property type="entry name" value="DUF488-N3i"/>
    <property type="match status" value="1"/>
</dbReference>
<reference evidence="1 2" key="1">
    <citation type="submission" date="2019-12" db="EMBL/GenBank/DDBJ databases">
        <title>Microbes associate with the intestines of laboratory mice.</title>
        <authorList>
            <person name="Navarre W."/>
            <person name="Wong E."/>
        </authorList>
    </citation>
    <scope>NUCLEOTIDE SEQUENCE [LARGE SCALE GENOMIC DNA]</scope>
    <source>
        <strain evidence="1 2">NM66_B29</strain>
    </source>
</reference>
<proteinExistence type="predicted"/>
<dbReference type="OrthoDB" id="9790745at2"/>
<keyword evidence="2" id="KW-1185">Reference proteome</keyword>
<sequence>MKIQIKRVYEPYEESDGYRVLVDRLWPRGLTRARVHYNEWAKFLAPSTELRKAFGHDPAHWAAFQEKYVEELNANPEALAFAKKLAGPEMAAYPRITLLYAARNEQENEAVVLAQWLRDHEAAPAPEPQAQ</sequence>
<organism evidence="1 2">
    <name type="scientific">Adlercreutzia mucosicola</name>
    <dbReference type="NCBI Taxonomy" id="580026"/>
    <lineage>
        <taxon>Bacteria</taxon>
        <taxon>Bacillati</taxon>
        <taxon>Actinomycetota</taxon>
        <taxon>Coriobacteriia</taxon>
        <taxon>Eggerthellales</taxon>
        <taxon>Eggerthellaceae</taxon>
        <taxon>Adlercreutzia</taxon>
    </lineage>
</organism>
<comment type="caution">
    <text evidence="1">The sequence shown here is derived from an EMBL/GenBank/DDBJ whole genome shotgun (WGS) entry which is preliminary data.</text>
</comment>
<evidence type="ECO:0000313" key="1">
    <source>
        <dbReference type="EMBL" id="MVX60082.1"/>
    </source>
</evidence>
<dbReference type="RefSeq" id="WP_160344413.1">
    <property type="nucleotide sequence ID" value="NZ_WSRR01000002.1"/>
</dbReference>
<dbReference type="InterPro" id="IPR052552">
    <property type="entry name" value="YeaO-like"/>
</dbReference>
<dbReference type="EMBL" id="WSRR01000002">
    <property type="protein sequence ID" value="MVX60082.1"/>
    <property type="molecule type" value="Genomic_DNA"/>
</dbReference>
<name>A0A6N8JKB2_9ACTN</name>
<dbReference type="AlphaFoldDB" id="A0A6N8JKB2"/>
<protein>
    <submittedName>
        <fullName evidence="1">DUF488 family protein</fullName>
    </submittedName>
</protein>
<gene>
    <name evidence="1" type="ORF">GKZ27_01150</name>
</gene>
<dbReference type="PANTHER" id="PTHR36849:SF1">
    <property type="entry name" value="CYTOPLASMIC PROTEIN"/>
    <property type="match status" value="1"/>
</dbReference>
<dbReference type="PANTHER" id="PTHR36849">
    <property type="entry name" value="CYTOPLASMIC PROTEIN-RELATED"/>
    <property type="match status" value="1"/>
</dbReference>